<organism evidence="3 4">
    <name type="scientific">Halovenus rubra</name>
    <dbReference type="NCBI Taxonomy" id="869890"/>
    <lineage>
        <taxon>Archaea</taxon>
        <taxon>Methanobacteriati</taxon>
        <taxon>Methanobacteriota</taxon>
        <taxon>Stenosarchaea group</taxon>
        <taxon>Halobacteria</taxon>
        <taxon>Halobacteriales</taxon>
        <taxon>Haloarculaceae</taxon>
        <taxon>Halovenus</taxon>
    </lineage>
</organism>
<reference evidence="3 4" key="1">
    <citation type="journal article" date="2014" name="Int. J. Syst. Evol. Microbiol.">
        <title>Complete genome sequence of Corynebacterium casei LMG S-19264T (=DSM 44701T), isolated from a smear-ripened cheese.</title>
        <authorList>
            <consortium name="US DOE Joint Genome Institute (JGI-PGF)"/>
            <person name="Walter F."/>
            <person name="Albersmeier A."/>
            <person name="Kalinowski J."/>
            <person name="Ruckert C."/>
        </authorList>
    </citation>
    <scope>NUCLEOTIDE SEQUENCE [LARGE SCALE GENOMIC DNA]</scope>
    <source>
        <strain evidence="3 4">CGMCC 4.7215</strain>
    </source>
</reference>
<dbReference type="Pfam" id="PF00582">
    <property type="entry name" value="Usp"/>
    <property type="match status" value="1"/>
</dbReference>
<dbReference type="Proteomes" id="UP001596414">
    <property type="component" value="Unassembled WGS sequence"/>
</dbReference>
<proteinExistence type="inferred from homology"/>
<evidence type="ECO:0000313" key="3">
    <source>
        <dbReference type="EMBL" id="MFC7125727.1"/>
    </source>
</evidence>
<name>A0ABD5X6R2_9EURY</name>
<dbReference type="InterPro" id="IPR014729">
    <property type="entry name" value="Rossmann-like_a/b/a_fold"/>
</dbReference>
<gene>
    <name evidence="3" type="ORF">ACFQJ7_06700</name>
</gene>
<dbReference type="PRINTS" id="PR01438">
    <property type="entry name" value="UNVRSLSTRESS"/>
</dbReference>
<dbReference type="InterPro" id="IPR006016">
    <property type="entry name" value="UspA"/>
</dbReference>
<evidence type="ECO:0000259" key="2">
    <source>
        <dbReference type="Pfam" id="PF00582"/>
    </source>
</evidence>
<comment type="similarity">
    <text evidence="1">Belongs to the universal stress protein A family.</text>
</comment>
<dbReference type="EMBL" id="JBHSZQ010000008">
    <property type="protein sequence ID" value="MFC7125727.1"/>
    <property type="molecule type" value="Genomic_DNA"/>
</dbReference>
<evidence type="ECO:0000313" key="4">
    <source>
        <dbReference type="Proteomes" id="UP001596414"/>
    </source>
</evidence>
<dbReference type="CDD" id="cd00293">
    <property type="entry name" value="USP-like"/>
    <property type="match status" value="1"/>
</dbReference>
<protein>
    <submittedName>
        <fullName evidence="3">Universal stress protein</fullName>
    </submittedName>
</protein>
<feature type="domain" description="UspA" evidence="2">
    <location>
        <begin position="1"/>
        <end position="147"/>
    </location>
</feature>
<accession>A0ABD5X6R2</accession>
<dbReference type="PANTHER" id="PTHR46268">
    <property type="entry name" value="STRESS RESPONSE PROTEIN NHAX"/>
    <property type="match status" value="1"/>
</dbReference>
<dbReference type="AlphaFoldDB" id="A0ABD5X6R2"/>
<dbReference type="PANTHER" id="PTHR46268:SF6">
    <property type="entry name" value="UNIVERSAL STRESS PROTEIN UP12"/>
    <property type="match status" value="1"/>
</dbReference>
<sequence>MYDRILIPTDGSNVAQAAVDHALSIAKQYDAEVHALFVADTDAIAYGLGAEEVDRVRAGEFDGMDDLDEDATAATGHVAALSEEHGLVVHEHHAGGKPHRVISNHAEDENIDLVVMGSHGRAGVRRALLGSVTERTLRSTDVPVLVVDYRGVEDDEEAEHSESDNVES</sequence>
<dbReference type="SUPFAM" id="SSF52402">
    <property type="entry name" value="Adenine nucleotide alpha hydrolases-like"/>
    <property type="match status" value="1"/>
</dbReference>
<dbReference type="Gene3D" id="3.40.50.620">
    <property type="entry name" value="HUPs"/>
    <property type="match status" value="1"/>
</dbReference>
<evidence type="ECO:0000256" key="1">
    <source>
        <dbReference type="ARBA" id="ARBA00008791"/>
    </source>
</evidence>
<dbReference type="RefSeq" id="WP_267636885.1">
    <property type="nucleotide sequence ID" value="NZ_JAODIY010000008.1"/>
</dbReference>
<comment type="caution">
    <text evidence="3">The sequence shown here is derived from an EMBL/GenBank/DDBJ whole genome shotgun (WGS) entry which is preliminary data.</text>
</comment>
<dbReference type="InterPro" id="IPR006015">
    <property type="entry name" value="Universal_stress_UspA"/>
</dbReference>